<keyword evidence="1" id="KW-0472">Membrane</keyword>
<keyword evidence="3" id="KW-1185">Reference proteome</keyword>
<comment type="caution">
    <text evidence="2">The sequence shown here is derived from an EMBL/GenBank/DDBJ whole genome shotgun (WGS) entry which is preliminary data.</text>
</comment>
<gene>
    <name evidence="2" type="ORF">ABT57_13020</name>
</gene>
<accession>A0A0J1HAX5</accession>
<keyword evidence="1" id="KW-0812">Transmembrane</keyword>
<dbReference type="OrthoDB" id="5916832at2"/>
<dbReference type="STRING" id="320778.ABT57_13020"/>
<dbReference type="PATRIC" id="fig|320778.3.peg.2841"/>
<dbReference type="AlphaFoldDB" id="A0A0J1HAX5"/>
<sequence>MFKDKFGKWPRLMRAVVLISLLPPVVVYLLVSQQVASPVAMHDVLLSITVLNVTLFVWGLLLKIRARKYWYRNYHIGKTMLLSVAPIIACGYILITDAPSSRNQVANQPQSIPVRISIDQS</sequence>
<feature type="transmembrane region" description="Helical" evidence="1">
    <location>
        <begin position="76"/>
        <end position="95"/>
    </location>
</feature>
<keyword evidence="1" id="KW-1133">Transmembrane helix</keyword>
<dbReference type="Proteomes" id="UP000035909">
    <property type="component" value="Unassembled WGS sequence"/>
</dbReference>
<reference evidence="2 3" key="1">
    <citation type="submission" date="2015-05" db="EMBL/GenBank/DDBJ databases">
        <title>Photobacterium galathea sp. nov.</title>
        <authorList>
            <person name="Machado H."/>
            <person name="Gram L."/>
        </authorList>
    </citation>
    <scope>NUCLEOTIDE SEQUENCE [LARGE SCALE GENOMIC DNA]</scope>
    <source>
        <strain evidence="2 3">DSM 22954</strain>
    </source>
</reference>
<proteinExistence type="predicted"/>
<name>A0A0J1HAX5_9GAMM</name>
<organism evidence="2 3">
    <name type="scientific">Photobacterium ganghwense</name>
    <dbReference type="NCBI Taxonomy" id="320778"/>
    <lineage>
        <taxon>Bacteria</taxon>
        <taxon>Pseudomonadati</taxon>
        <taxon>Pseudomonadota</taxon>
        <taxon>Gammaproteobacteria</taxon>
        <taxon>Vibrionales</taxon>
        <taxon>Vibrionaceae</taxon>
        <taxon>Photobacterium</taxon>
    </lineage>
</organism>
<feature type="transmembrane region" description="Helical" evidence="1">
    <location>
        <begin position="12"/>
        <end position="32"/>
    </location>
</feature>
<feature type="transmembrane region" description="Helical" evidence="1">
    <location>
        <begin position="44"/>
        <end position="64"/>
    </location>
</feature>
<dbReference type="EMBL" id="LDOU01000013">
    <property type="protein sequence ID" value="KLV08800.1"/>
    <property type="molecule type" value="Genomic_DNA"/>
</dbReference>
<evidence type="ECO:0000256" key="1">
    <source>
        <dbReference type="SAM" id="Phobius"/>
    </source>
</evidence>
<evidence type="ECO:0000313" key="2">
    <source>
        <dbReference type="EMBL" id="KLV08800.1"/>
    </source>
</evidence>
<evidence type="ECO:0000313" key="3">
    <source>
        <dbReference type="Proteomes" id="UP000035909"/>
    </source>
</evidence>
<protein>
    <submittedName>
        <fullName evidence="2">Uncharacterized protein</fullName>
    </submittedName>
</protein>